<keyword evidence="1" id="KW-0732">Signal</keyword>
<dbReference type="OrthoDB" id="10063675at2759"/>
<evidence type="ECO:0000256" key="1">
    <source>
        <dbReference type="SAM" id="SignalP"/>
    </source>
</evidence>
<gene>
    <name evidence="2" type="ORF">RFH988_LOCUS6516</name>
</gene>
<name>A0A813WKT7_9BILA</name>
<comment type="caution">
    <text evidence="2">The sequence shown here is derived from an EMBL/GenBank/DDBJ whole genome shotgun (WGS) entry which is preliminary data.</text>
</comment>
<protein>
    <submittedName>
        <fullName evidence="2">Uncharacterized protein</fullName>
    </submittedName>
</protein>
<reference evidence="2" key="1">
    <citation type="submission" date="2021-02" db="EMBL/GenBank/DDBJ databases">
        <authorList>
            <person name="Nowell W R."/>
        </authorList>
    </citation>
    <scope>NUCLEOTIDE SEQUENCE</scope>
</reference>
<dbReference type="SUPFAM" id="SSF116846">
    <property type="entry name" value="MIT domain"/>
    <property type="match status" value="1"/>
</dbReference>
<dbReference type="InterPro" id="IPR036181">
    <property type="entry name" value="MIT_dom_sf"/>
</dbReference>
<sequence>MNRLLNLAIIYLYVTEILCEINNDDKTGTCRCYGEQHVNPFPASPGSSQNQYLCNDNSTKILIKNQFVQLFVTPNSQDSYSTVAYTLIFLPTAEYPNPCVISDSIAIPSNSSWACPNFTAANTIGSSTIQHHFHLTENILVTINNLGSHFDMMITQSFNLISQSEGACVNLPCGLEVTGATLRKKRQPTASDSTISQVCDGFVNPAQKKSLGQVDKGFVQCLRVGCVHDTGEALDQRYAHGAATLLLQKIPSNDERKRAAYRQKITECIDRAEKLKDLIQQEKGIEDYFHIVRKEKKSIFDLCNTLCGPCQTELLFAKCSSTDKIFVSYNLTNQNIQSQRGFAFLYHLLPRLTTITLPSTRISTSLEFGLSPVSTMISQTSICVQQSIPLRCNTDYSLVLHKIDLAVSKTGICNYSPDDCFEEPTYLQGICGGKSSCYIFPPLVSLSKLNNFKSTYFYAEYQCIPNRPKLNISIYSLSNSFEKAEGDPIFSSFCYTSEYKEC</sequence>
<dbReference type="Proteomes" id="UP000663882">
    <property type="component" value="Unassembled WGS sequence"/>
</dbReference>
<organism evidence="2 3">
    <name type="scientific">Rotaria sordida</name>
    <dbReference type="NCBI Taxonomy" id="392033"/>
    <lineage>
        <taxon>Eukaryota</taxon>
        <taxon>Metazoa</taxon>
        <taxon>Spiralia</taxon>
        <taxon>Gnathifera</taxon>
        <taxon>Rotifera</taxon>
        <taxon>Eurotatoria</taxon>
        <taxon>Bdelloidea</taxon>
        <taxon>Philodinida</taxon>
        <taxon>Philodinidae</taxon>
        <taxon>Rotaria</taxon>
    </lineage>
</organism>
<feature type="chain" id="PRO_5032577472" evidence="1">
    <location>
        <begin position="20"/>
        <end position="502"/>
    </location>
</feature>
<accession>A0A813WKT7</accession>
<feature type="signal peptide" evidence="1">
    <location>
        <begin position="1"/>
        <end position="19"/>
    </location>
</feature>
<evidence type="ECO:0000313" key="2">
    <source>
        <dbReference type="EMBL" id="CAF0852163.1"/>
    </source>
</evidence>
<evidence type="ECO:0000313" key="3">
    <source>
        <dbReference type="Proteomes" id="UP000663882"/>
    </source>
</evidence>
<dbReference type="EMBL" id="CAJNOO010000196">
    <property type="protein sequence ID" value="CAF0852163.1"/>
    <property type="molecule type" value="Genomic_DNA"/>
</dbReference>
<dbReference type="AlphaFoldDB" id="A0A813WKT7"/>
<dbReference type="Gene3D" id="1.20.58.80">
    <property type="entry name" value="Phosphotransferase system, lactose/cellobiose-type IIA subunit"/>
    <property type="match status" value="1"/>
</dbReference>
<proteinExistence type="predicted"/>